<feature type="region of interest" description="Disordered" evidence="1">
    <location>
        <begin position="1"/>
        <end position="54"/>
    </location>
</feature>
<organism evidence="2 3">
    <name type="scientific">Strongylus vulgaris</name>
    <name type="common">Blood worm</name>
    <dbReference type="NCBI Taxonomy" id="40348"/>
    <lineage>
        <taxon>Eukaryota</taxon>
        <taxon>Metazoa</taxon>
        <taxon>Ecdysozoa</taxon>
        <taxon>Nematoda</taxon>
        <taxon>Chromadorea</taxon>
        <taxon>Rhabditida</taxon>
        <taxon>Rhabditina</taxon>
        <taxon>Rhabditomorpha</taxon>
        <taxon>Strongyloidea</taxon>
        <taxon>Strongylidae</taxon>
        <taxon>Strongylus</taxon>
    </lineage>
</organism>
<gene>
    <name evidence="2" type="ORF">SVUK_LOCUS4368</name>
</gene>
<dbReference type="EMBL" id="UYYB01011999">
    <property type="protein sequence ID" value="VDM69370.1"/>
    <property type="molecule type" value="Genomic_DNA"/>
</dbReference>
<evidence type="ECO:0000313" key="2">
    <source>
        <dbReference type="EMBL" id="VDM69370.1"/>
    </source>
</evidence>
<dbReference type="OrthoDB" id="10524934at2759"/>
<evidence type="ECO:0000256" key="1">
    <source>
        <dbReference type="SAM" id="MobiDB-lite"/>
    </source>
</evidence>
<reference evidence="2 3" key="1">
    <citation type="submission" date="2018-11" db="EMBL/GenBank/DDBJ databases">
        <authorList>
            <consortium name="Pathogen Informatics"/>
        </authorList>
    </citation>
    <scope>NUCLEOTIDE SEQUENCE [LARGE SCALE GENOMIC DNA]</scope>
</reference>
<keyword evidence="3" id="KW-1185">Reference proteome</keyword>
<feature type="compositionally biased region" description="Polar residues" evidence="1">
    <location>
        <begin position="128"/>
        <end position="153"/>
    </location>
</feature>
<accession>A0A3P7I986</accession>
<feature type="region of interest" description="Disordered" evidence="1">
    <location>
        <begin position="84"/>
        <end position="153"/>
    </location>
</feature>
<dbReference type="AlphaFoldDB" id="A0A3P7I986"/>
<proteinExistence type="predicted"/>
<name>A0A3P7I986_STRVU</name>
<feature type="compositionally biased region" description="Basic and acidic residues" evidence="1">
    <location>
        <begin position="84"/>
        <end position="105"/>
    </location>
</feature>
<sequence length="153" mass="16495">MEEPSHEPEEPHEEPNSEPQEPTLVNVEPITEPEEAPAVGAEPTEPQDDSADIMDQVFGGLPSMAAAAPVNVVVEPPTPLALEKTEELPHQDMPAVERKSTHESAAEVAEPQTDYVPAYQTQQRHDTPPTTQISPPSNGSSLNGYPNSTESGW</sequence>
<protein>
    <submittedName>
        <fullName evidence="2">Uncharacterized protein</fullName>
    </submittedName>
</protein>
<feature type="compositionally biased region" description="Basic and acidic residues" evidence="1">
    <location>
        <begin position="1"/>
        <end position="15"/>
    </location>
</feature>
<dbReference type="Proteomes" id="UP000270094">
    <property type="component" value="Unassembled WGS sequence"/>
</dbReference>
<evidence type="ECO:0000313" key="3">
    <source>
        <dbReference type="Proteomes" id="UP000270094"/>
    </source>
</evidence>